<gene>
    <name evidence="3" type="ORF">LAWI1_G002540</name>
</gene>
<evidence type="ECO:0000256" key="2">
    <source>
        <dbReference type="SAM" id="Phobius"/>
    </source>
</evidence>
<comment type="caution">
    <text evidence="3">The sequence shown here is derived from an EMBL/GenBank/DDBJ whole genome shotgun (WGS) entry which is preliminary data.</text>
</comment>
<feature type="region of interest" description="Disordered" evidence="1">
    <location>
        <begin position="154"/>
        <end position="203"/>
    </location>
</feature>
<keyword evidence="2" id="KW-1133">Transmembrane helix</keyword>
<proteinExistence type="predicted"/>
<keyword evidence="4" id="KW-1185">Reference proteome</keyword>
<evidence type="ECO:0000256" key="1">
    <source>
        <dbReference type="SAM" id="MobiDB-lite"/>
    </source>
</evidence>
<name>A0A559MEH7_9HELO</name>
<accession>A0A559MEH7</accession>
<evidence type="ECO:0000313" key="4">
    <source>
        <dbReference type="Proteomes" id="UP000315522"/>
    </source>
</evidence>
<dbReference type="InterPro" id="IPR035213">
    <property type="entry name" value="DUF5321"/>
</dbReference>
<organism evidence="3 4">
    <name type="scientific">Lachnellula willkommii</name>
    <dbReference type="NCBI Taxonomy" id="215461"/>
    <lineage>
        <taxon>Eukaryota</taxon>
        <taxon>Fungi</taxon>
        <taxon>Dikarya</taxon>
        <taxon>Ascomycota</taxon>
        <taxon>Pezizomycotina</taxon>
        <taxon>Leotiomycetes</taxon>
        <taxon>Helotiales</taxon>
        <taxon>Lachnaceae</taxon>
        <taxon>Lachnellula</taxon>
    </lineage>
</organism>
<dbReference type="Pfam" id="PF17254">
    <property type="entry name" value="DUF5321"/>
    <property type="match status" value="1"/>
</dbReference>
<dbReference type="EMBL" id="QGML01000589">
    <property type="protein sequence ID" value="TVY91308.1"/>
    <property type="molecule type" value="Genomic_DNA"/>
</dbReference>
<keyword evidence="2" id="KW-0472">Membrane</keyword>
<evidence type="ECO:0000313" key="3">
    <source>
        <dbReference type="EMBL" id="TVY91308.1"/>
    </source>
</evidence>
<reference evidence="3 4" key="1">
    <citation type="submission" date="2018-05" db="EMBL/GenBank/DDBJ databases">
        <title>Genome sequencing and assembly of the regulated plant pathogen Lachnellula willkommii and related sister species for the development of diagnostic species identification markers.</title>
        <authorList>
            <person name="Giroux E."/>
            <person name="Bilodeau G."/>
        </authorList>
    </citation>
    <scope>NUCLEOTIDE SEQUENCE [LARGE SCALE GENOMIC DNA]</scope>
    <source>
        <strain evidence="3 4">CBS 172.35</strain>
    </source>
</reference>
<sequence length="336" mass="36523">MNRSTILRRALLAPPTFRSSLVPFPRLFQTALPRQYAASPGVTDGSFWRSLIPKPLRGSSPTSAIKKKVKSKEWNPATFFIIIFLFIGSMSIQMITLRNESATFTRRADAKIGLLKEIIERIKNGEDVNVEGLLGTGNPQREKEWEEVLQEIEEEEAAWEESRNRTPKQEESTTSTLSALQPANIPSKPEEPSKPTNTSLQAEYVARDVPRTSSLLEPSMACSAASFTLLAMLSPNITTDGFNIPAVLVGIQAPSWSISTFVCVPSLAIGGFARQWGQAGYLNVEYGAPGRSTSPSGFVFIPFARLSSGFSVSNAPDAIASARKEAHAGLSLASDS</sequence>
<keyword evidence="2" id="KW-0812">Transmembrane</keyword>
<feature type="transmembrane region" description="Helical" evidence="2">
    <location>
        <begin position="77"/>
        <end position="97"/>
    </location>
</feature>
<dbReference type="AlphaFoldDB" id="A0A559MEH7"/>
<feature type="compositionally biased region" description="Polar residues" evidence="1">
    <location>
        <begin position="172"/>
        <end position="181"/>
    </location>
</feature>
<protein>
    <submittedName>
        <fullName evidence="3">Uncharacterized protein</fullName>
    </submittedName>
</protein>
<feature type="compositionally biased region" description="Basic and acidic residues" evidence="1">
    <location>
        <begin position="160"/>
        <end position="171"/>
    </location>
</feature>
<dbReference type="Proteomes" id="UP000315522">
    <property type="component" value="Unassembled WGS sequence"/>
</dbReference>